<evidence type="ECO:0000313" key="4">
    <source>
        <dbReference type="Proteomes" id="UP001365542"/>
    </source>
</evidence>
<keyword evidence="4" id="KW-1185">Reference proteome</keyword>
<dbReference type="InterPro" id="IPR004843">
    <property type="entry name" value="Calcineurin-like_PHP"/>
</dbReference>
<reference evidence="3 4" key="1">
    <citation type="submission" date="2019-10" db="EMBL/GenBank/DDBJ databases">
        <authorList>
            <person name="Palmer J.M."/>
        </authorList>
    </citation>
    <scope>NUCLEOTIDE SEQUENCE [LARGE SCALE GENOMIC DNA]</scope>
    <source>
        <strain evidence="3 4">TWF694</strain>
    </source>
</reference>
<name>A0AAV9XM66_9PEZI</name>
<dbReference type="InterPro" id="IPR029052">
    <property type="entry name" value="Metallo-depent_PP-like"/>
</dbReference>
<feature type="compositionally biased region" description="Acidic residues" evidence="1">
    <location>
        <begin position="137"/>
        <end position="147"/>
    </location>
</feature>
<dbReference type="EMBL" id="JAVHJO010000003">
    <property type="protein sequence ID" value="KAK6542032.1"/>
    <property type="molecule type" value="Genomic_DNA"/>
</dbReference>
<dbReference type="GO" id="GO:0016787">
    <property type="term" value="F:hydrolase activity"/>
    <property type="evidence" value="ECO:0007669"/>
    <property type="project" value="InterPro"/>
</dbReference>
<organism evidence="3 4">
    <name type="scientific">Orbilia ellipsospora</name>
    <dbReference type="NCBI Taxonomy" id="2528407"/>
    <lineage>
        <taxon>Eukaryota</taxon>
        <taxon>Fungi</taxon>
        <taxon>Dikarya</taxon>
        <taxon>Ascomycota</taxon>
        <taxon>Pezizomycotina</taxon>
        <taxon>Orbiliomycetes</taxon>
        <taxon>Orbiliales</taxon>
        <taxon>Orbiliaceae</taxon>
        <taxon>Orbilia</taxon>
    </lineage>
</organism>
<evidence type="ECO:0000259" key="2">
    <source>
        <dbReference type="Pfam" id="PF00149"/>
    </source>
</evidence>
<comment type="caution">
    <text evidence="3">The sequence shown here is derived from an EMBL/GenBank/DDBJ whole genome shotgun (WGS) entry which is preliminary data.</text>
</comment>
<proteinExistence type="predicted"/>
<feature type="region of interest" description="Disordered" evidence="1">
    <location>
        <begin position="164"/>
        <end position="203"/>
    </location>
</feature>
<feature type="region of interest" description="Disordered" evidence="1">
    <location>
        <begin position="1"/>
        <end position="69"/>
    </location>
</feature>
<feature type="compositionally biased region" description="Polar residues" evidence="1">
    <location>
        <begin position="50"/>
        <end position="62"/>
    </location>
</feature>
<evidence type="ECO:0000256" key="1">
    <source>
        <dbReference type="SAM" id="MobiDB-lite"/>
    </source>
</evidence>
<dbReference type="SUPFAM" id="SSF56300">
    <property type="entry name" value="Metallo-dependent phosphatases"/>
    <property type="match status" value="1"/>
</dbReference>
<evidence type="ECO:0000313" key="3">
    <source>
        <dbReference type="EMBL" id="KAK6542032.1"/>
    </source>
</evidence>
<dbReference type="AlphaFoldDB" id="A0AAV9XM66"/>
<dbReference type="Pfam" id="PF00149">
    <property type="entry name" value="Metallophos"/>
    <property type="match status" value="1"/>
</dbReference>
<dbReference type="InterPro" id="IPR051693">
    <property type="entry name" value="UPF0046_metallophosphoest"/>
</dbReference>
<dbReference type="Gene3D" id="3.60.21.10">
    <property type="match status" value="1"/>
</dbReference>
<accession>A0AAV9XM66</accession>
<feature type="region of interest" description="Disordered" evidence="1">
    <location>
        <begin position="119"/>
        <end position="147"/>
    </location>
</feature>
<dbReference type="PANTHER" id="PTHR12905">
    <property type="entry name" value="METALLOPHOSPHOESTERASE"/>
    <property type="match status" value="1"/>
</dbReference>
<protein>
    <recommendedName>
        <fullName evidence="2">Calcineurin-like phosphoesterase domain-containing protein</fullName>
    </recommendedName>
</protein>
<feature type="compositionally biased region" description="Basic residues" evidence="1">
    <location>
        <begin position="166"/>
        <end position="189"/>
    </location>
</feature>
<dbReference type="PANTHER" id="PTHR12905:SF0">
    <property type="entry name" value="CALCINEURIN-LIKE PHOSPHOESTERASE DOMAIN-CONTAINING PROTEIN"/>
    <property type="match status" value="1"/>
</dbReference>
<sequence length="529" mass="59362">MPPTRRTRKENRVNKLSTDTRSSAAKKAAKAKVSSSLTSEHPSPETSSSKPNLKGTNSASQTKEGETAMDCRVRFHPPFPLMGMRIASSFPVILRPASFSASSVQRLVPVPSVLHHSRNRSRISVPPQYSSSHRSIDDEDEDDASWSDIGEDIDKIRKDIKEISRKLRVPSRSPCRHRTKHRSSYRQRNHTPSPPPPPNTVKTTFLIVSDTHNILPEKSRHRDAPFRTPFPKTDVFIHAGDMTQQGSLHALKKQIAWITDVPAELKIIIAGNHDCKLDTKYWVSQAEDSDDEKERAEESQSCRDYLLSPDMKRAGIYYLEDEIKEFSLRNGAKFTVLASPYTPRGPKPHHKGSFRYSLAKNYWFNKFPVEGLPERIHVAITHGPAYAVLDQVGGEEGGGHVGCEELWRFMGYIKPLMSVCGHIHEAGGVRKVEWRECENSSHKRVVPVIEDVGDEVEKVEKGGMLYNDARGMTGDVVDGKETFFVNASLVGHGSRSYDQAHRSPYVVELELPCGTAKKTETICSSRKYA</sequence>
<feature type="compositionally biased region" description="Low complexity" evidence="1">
    <location>
        <begin position="22"/>
        <end position="49"/>
    </location>
</feature>
<feature type="domain" description="Calcineurin-like phosphoesterase" evidence="2">
    <location>
        <begin position="204"/>
        <end position="425"/>
    </location>
</feature>
<dbReference type="Proteomes" id="UP001365542">
    <property type="component" value="Unassembled WGS sequence"/>
</dbReference>
<gene>
    <name evidence="3" type="ORF">TWF694_007803</name>
</gene>